<comment type="caution">
    <text evidence="2">The sequence shown here is derived from an EMBL/GenBank/DDBJ whole genome shotgun (WGS) entry which is preliminary data.</text>
</comment>
<reference evidence="2 3" key="1">
    <citation type="submission" date="2021-06" db="EMBL/GenBank/DDBJ databases">
        <title>Caerostris darwini draft genome.</title>
        <authorList>
            <person name="Kono N."/>
            <person name="Arakawa K."/>
        </authorList>
    </citation>
    <scope>NUCLEOTIDE SEQUENCE [LARGE SCALE GENOMIC DNA]</scope>
</reference>
<dbReference type="EMBL" id="BPLQ01004074">
    <property type="protein sequence ID" value="GIY05426.1"/>
    <property type="molecule type" value="Genomic_DNA"/>
</dbReference>
<protein>
    <recommendedName>
        <fullName evidence="4">Secreted protein</fullName>
    </recommendedName>
</protein>
<accession>A0AAV4QBE7</accession>
<evidence type="ECO:0000313" key="2">
    <source>
        <dbReference type="EMBL" id="GIY05426.1"/>
    </source>
</evidence>
<gene>
    <name evidence="2" type="ORF">CDAR_463051</name>
</gene>
<keyword evidence="1" id="KW-0732">Signal</keyword>
<evidence type="ECO:0008006" key="4">
    <source>
        <dbReference type="Google" id="ProtNLM"/>
    </source>
</evidence>
<dbReference type="AlphaFoldDB" id="A0AAV4QBE7"/>
<sequence length="100" mass="11489">MHLLFNFICILLEVSLHSLWNMDGIFSEPSRESGDGRAGRSVYLRDWEKRWLRSKDASPQPRQLAAILGIFLSPLEKSTRVVIRDADFVLRSQCIPSRTS</sequence>
<feature type="signal peptide" evidence="1">
    <location>
        <begin position="1"/>
        <end position="18"/>
    </location>
</feature>
<evidence type="ECO:0000256" key="1">
    <source>
        <dbReference type="SAM" id="SignalP"/>
    </source>
</evidence>
<dbReference type="Proteomes" id="UP001054837">
    <property type="component" value="Unassembled WGS sequence"/>
</dbReference>
<evidence type="ECO:0000313" key="3">
    <source>
        <dbReference type="Proteomes" id="UP001054837"/>
    </source>
</evidence>
<proteinExistence type="predicted"/>
<feature type="chain" id="PRO_5043697062" description="Secreted protein" evidence="1">
    <location>
        <begin position="19"/>
        <end position="100"/>
    </location>
</feature>
<keyword evidence="3" id="KW-1185">Reference proteome</keyword>
<organism evidence="2 3">
    <name type="scientific">Caerostris darwini</name>
    <dbReference type="NCBI Taxonomy" id="1538125"/>
    <lineage>
        <taxon>Eukaryota</taxon>
        <taxon>Metazoa</taxon>
        <taxon>Ecdysozoa</taxon>
        <taxon>Arthropoda</taxon>
        <taxon>Chelicerata</taxon>
        <taxon>Arachnida</taxon>
        <taxon>Araneae</taxon>
        <taxon>Araneomorphae</taxon>
        <taxon>Entelegynae</taxon>
        <taxon>Araneoidea</taxon>
        <taxon>Araneidae</taxon>
        <taxon>Caerostris</taxon>
    </lineage>
</organism>
<name>A0AAV4QBE7_9ARAC</name>